<protein>
    <submittedName>
        <fullName evidence="1">Uncharacterized protein</fullName>
    </submittedName>
</protein>
<comment type="caution">
    <text evidence="1">The sequence shown here is derived from an EMBL/GenBank/DDBJ whole genome shotgun (WGS) entry which is preliminary data.</text>
</comment>
<evidence type="ECO:0000313" key="2">
    <source>
        <dbReference type="Proteomes" id="UP001498421"/>
    </source>
</evidence>
<gene>
    <name evidence="1" type="ORF">QQZ08_000964</name>
</gene>
<proteinExistence type="predicted"/>
<reference evidence="1 2" key="1">
    <citation type="journal article" date="2025" name="Microbiol. Resour. Announc.">
        <title>Draft genome sequences for Neonectria magnoliae and Neonectria punicea, canker pathogens of Liriodendron tulipifera and Acer saccharum in West Virginia.</title>
        <authorList>
            <person name="Petronek H.M."/>
            <person name="Kasson M.T."/>
            <person name="Metheny A.M."/>
            <person name="Stauder C.M."/>
            <person name="Lovett B."/>
            <person name="Lynch S.C."/>
            <person name="Garnas J.R."/>
            <person name="Kasson L.R."/>
            <person name="Stajich J.E."/>
        </authorList>
    </citation>
    <scope>NUCLEOTIDE SEQUENCE [LARGE SCALE GENOMIC DNA]</scope>
    <source>
        <strain evidence="1 2">NRRL 64651</strain>
    </source>
</reference>
<dbReference type="Proteomes" id="UP001498421">
    <property type="component" value="Unassembled WGS sequence"/>
</dbReference>
<keyword evidence="2" id="KW-1185">Reference proteome</keyword>
<evidence type="ECO:0000313" key="1">
    <source>
        <dbReference type="EMBL" id="KAK7432402.1"/>
    </source>
</evidence>
<dbReference type="EMBL" id="JAZAVK010000005">
    <property type="protein sequence ID" value="KAK7432402.1"/>
    <property type="molecule type" value="Genomic_DNA"/>
</dbReference>
<name>A0ABR1IFI5_9HYPO</name>
<sequence>MVLQVYNDKTIWGNSYTNVQEESQSDDPFNIAMDRSIPQLSAQPKFPPILRNSPDAIMSANIEPLRKVLQKDLEQDPPSDSGWKQLMEYDTCSTRPFLGTELKVQTE</sequence>
<accession>A0ABR1IFI5</accession>
<organism evidence="1 2">
    <name type="scientific">Neonectria magnoliae</name>
    <dbReference type="NCBI Taxonomy" id="2732573"/>
    <lineage>
        <taxon>Eukaryota</taxon>
        <taxon>Fungi</taxon>
        <taxon>Dikarya</taxon>
        <taxon>Ascomycota</taxon>
        <taxon>Pezizomycotina</taxon>
        <taxon>Sordariomycetes</taxon>
        <taxon>Hypocreomycetidae</taxon>
        <taxon>Hypocreales</taxon>
        <taxon>Nectriaceae</taxon>
        <taxon>Neonectria</taxon>
    </lineage>
</organism>